<dbReference type="AlphaFoldDB" id="A0A1G5ET85"/>
<evidence type="ECO:0000313" key="3">
    <source>
        <dbReference type="Proteomes" id="UP000183104"/>
    </source>
</evidence>
<keyword evidence="1" id="KW-0472">Membrane</keyword>
<organism evidence="2 3">
    <name type="scientific">Thiohalorhabdus denitrificans</name>
    <dbReference type="NCBI Taxonomy" id="381306"/>
    <lineage>
        <taxon>Bacteria</taxon>
        <taxon>Pseudomonadati</taxon>
        <taxon>Pseudomonadota</taxon>
        <taxon>Gammaproteobacteria</taxon>
        <taxon>Thiohalorhabdales</taxon>
        <taxon>Thiohalorhabdaceae</taxon>
        <taxon>Thiohalorhabdus</taxon>
    </lineage>
</organism>
<dbReference type="Gene3D" id="1.25.40.10">
    <property type="entry name" value="Tetratricopeptide repeat domain"/>
    <property type="match status" value="1"/>
</dbReference>
<accession>A0A1G5ET85</accession>
<feature type="transmembrane region" description="Helical" evidence="1">
    <location>
        <begin position="235"/>
        <end position="255"/>
    </location>
</feature>
<keyword evidence="1" id="KW-0812">Transmembrane</keyword>
<reference evidence="3" key="1">
    <citation type="submission" date="2016-10" db="EMBL/GenBank/DDBJ databases">
        <authorList>
            <person name="Varghese N."/>
        </authorList>
    </citation>
    <scope>NUCLEOTIDE SEQUENCE [LARGE SCALE GENOMIC DNA]</scope>
    <source>
        <strain evidence="3">HL 19</strain>
    </source>
</reference>
<sequence>MQRISCKYHPRTAARWHCPRCEVSLCPGCVRRPPAPLQEAPDCPLCERPARSLGLGNVIVPFWRRLPRIFAYPLHSTPLTYLLGLALLALATAFPLVGLAVPLLVGLAVLQYSFRVLAHTADGHMEPPAVSVSRNEEDTMPRVLALGAVYAATFLLSVLAGGYLGFVGYLAASLFFSLMLPASILFVGLEQGLLRILLRALNPVSLVALAVRIGPAYLLLFLFMQLLSGAGTQLAVLLAALAPSWAAPAAIAFGWSYMHLVTFHLLGYVIYQYHEELGYEVDVRADESGGEARPALPGGTDELLGQVDVLLKEGELGRAEELLRKRIDQQPTDLEAWQRYYRVLQAGGDDGRLVEESKDYISALLLERRAGPAMRVVAEALEREPGFRPAKPEQILPLARAAREGGQPHLALRLMNGFGKAHPGHPDLPALTMLAARILSEDLNQNAKARPLLESVLRHFPEDPAAAEARHLLRAIGTPEPASGAGS</sequence>
<gene>
    <name evidence="2" type="ORF">SAMN05661077_1748</name>
</gene>
<dbReference type="EMBL" id="FMUN01000004">
    <property type="protein sequence ID" value="SCY29638.1"/>
    <property type="molecule type" value="Genomic_DNA"/>
</dbReference>
<dbReference type="InterPro" id="IPR011990">
    <property type="entry name" value="TPR-like_helical_dom_sf"/>
</dbReference>
<dbReference type="STRING" id="381306.AN478_02740"/>
<feature type="transmembrane region" description="Helical" evidence="1">
    <location>
        <begin position="143"/>
        <end position="163"/>
    </location>
</feature>
<dbReference type="RefSeq" id="WP_143004116.1">
    <property type="nucleotide sequence ID" value="NZ_FMUN01000004.1"/>
</dbReference>
<feature type="transmembrane region" description="Helical" evidence="1">
    <location>
        <begin position="201"/>
        <end position="223"/>
    </location>
</feature>
<dbReference type="Proteomes" id="UP000183104">
    <property type="component" value="Unassembled WGS sequence"/>
</dbReference>
<keyword evidence="3" id="KW-1185">Reference proteome</keyword>
<proteinExistence type="predicted"/>
<keyword evidence="1" id="KW-1133">Transmembrane helix</keyword>
<protein>
    <recommendedName>
        <fullName evidence="4">Tetratricopeptide repeat-containing protein</fullName>
    </recommendedName>
</protein>
<evidence type="ECO:0000256" key="1">
    <source>
        <dbReference type="SAM" id="Phobius"/>
    </source>
</evidence>
<evidence type="ECO:0000313" key="2">
    <source>
        <dbReference type="EMBL" id="SCY29638.1"/>
    </source>
</evidence>
<name>A0A1G5ET85_9GAMM</name>
<evidence type="ECO:0008006" key="4">
    <source>
        <dbReference type="Google" id="ProtNLM"/>
    </source>
</evidence>
<dbReference type="OrthoDB" id="5698243at2"/>
<feature type="transmembrane region" description="Helical" evidence="1">
    <location>
        <begin position="169"/>
        <end position="189"/>
    </location>
</feature>
<feature type="transmembrane region" description="Helical" evidence="1">
    <location>
        <begin position="81"/>
        <end position="110"/>
    </location>
</feature>